<dbReference type="Proteomes" id="UP000237423">
    <property type="component" value="Unassembled WGS sequence"/>
</dbReference>
<accession>A0A2S5CFQ6</accession>
<sequence length="128" mass="13184">MTKIRLLIALGLIGLSNAQAATCTRADLTGYWKIYTVFNAVSRCTLIMPASGTAPAAGSNCLVPTAQPVALTGNINITADCRLYGSITLGGTTRAIDAYISKGKDSLSGIGWQPGNTGSGDQFSGVKQ</sequence>
<comment type="caution">
    <text evidence="2">The sequence shown here is derived from an EMBL/GenBank/DDBJ whole genome shotgun (WGS) entry which is preliminary data.</text>
</comment>
<feature type="signal peptide" evidence="1">
    <location>
        <begin position="1"/>
        <end position="20"/>
    </location>
</feature>
<evidence type="ECO:0000256" key="1">
    <source>
        <dbReference type="SAM" id="SignalP"/>
    </source>
</evidence>
<evidence type="ECO:0000313" key="2">
    <source>
        <dbReference type="EMBL" id="POZ49643.1"/>
    </source>
</evidence>
<reference evidence="2 3" key="1">
    <citation type="submission" date="2017-11" db="EMBL/GenBank/DDBJ databases">
        <title>Draft Genome Sequence of Methylobacter psychrotolerans Sph1T, an Obligate Methanotroph from Low-Temperature Environments.</title>
        <authorList>
            <person name="Oshkin I.Y."/>
            <person name="Miroshnikov K."/>
            <person name="Belova S.E."/>
            <person name="Korzhenkov A."/>
            <person name="Toshchakov S.V."/>
            <person name="Dedysh S.N."/>
        </authorList>
    </citation>
    <scope>NUCLEOTIDE SEQUENCE [LARGE SCALE GENOMIC DNA]</scope>
    <source>
        <strain evidence="2 3">Sph1</strain>
    </source>
</reference>
<dbReference type="RefSeq" id="WP_103975962.1">
    <property type="nucleotide sequence ID" value="NZ_PGFZ01000037.1"/>
</dbReference>
<proteinExistence type="predicted"/>
<gene>
    <name evidence="2" type="ORF">AADEFJLK_04590</name>
</gene>
<evidence type="ECO:0000313" key="3">
    <source>
        <dbReference type="Proteomes" id="UP000237423"/>
    </source>
</evidence>
<feature type="chain" id="PRO_5015590599" evidence="1">
    <location>
        <begin position="21"/>
        <end position="128"/>
    </location>
</feature>
<keyword evidence="1" id="KW-0732">Signal</keyword>
<dbReference type="AlphaFoldDB" id="A0A2S5CFQ6"/>
<organism evidence="2 3">
    <name type="scientific">Methylovulum psychrotolerans</name>
    <dbReference type="NCBI Taxonomy" id="1704499"/>
    <lineage>
        <taxon>Bacteria</taxon>
        <taxon>Pseudomonadati</taxon>
        <taxon>Pseudomonadota</taxon>
        <taxon>Gammaproteobacteria</taxon>
        <taxon>Methylococcales</taxon>
        <taxon>Methylococcaceae</taxon>
        <taxon>Methylovulum</taxon>
    </lineage>
</organism>
<name>A0A2S5CFQ6_9GAMM</name>
<protein>
    <submittedName>
        <fullName evidence="2">Uncharacterized protein</fullName>
    </submittedName>
</protein>
<dbReference type="EMBL" id="PGFZ01000037">
    <property type="protein sequence ID" value="POZ49643.1"/>
    <property type="molecule type" value="Genomic_DNA"/>
</dbReference>